<dbReference type="NCBIfam" id="NF004790">
    <property type="entry name" value="PRK06136.1"/>
    <property type="match status" value="1"/>
</dbReference>
<dbReference type="GO" id="GO:0004851">
    <property type="term" value="F:uroporphyrin-III C-methyltransferase activity"/>
    <property type="evidence" value="ECO:0007669"/>
    <property type="project" value="UniProtKB-EC"/>
</dbReference>
<evidence type="ECO:0000256" key="1">
    <source>
        <dbReference type="ARBA" id="ARBA00011738"/>
    </source>
</evidence>
<comment type="similarity">
    <text evidence="7">Belongs to the precorrin methyltransferase family.</text>
</comment>
<protein>
    <recommendedName>
        <fullName evidence="2">uroporphyrinogen-III C-methyltransferase</fullName>
        <ecNumber evidence="2">2.1.1.107</ecNumber>
    </recommendedName>
</protein>
<comment type="subunit">
    <text evidence="1">Homodimer.</text>
</comment>
<evidence type="ECO:0000259" key="8">
    <source>
        <dbReference type="Pfam" id="PF00590"/>
    </source>
</evidence>
<sequence length="248" mass="26465">MTGTVYLVGSGPGDPELLTVKARRLLDEADVVLHDKLPGPDILETIPEEKREDVGKRAGGERTPQSQINERLVELAREGKQVVRLKGGDPFVFGRGGEEMEFLADHEVPFEVVPGVTSPLAAPAVTGIPATHRDFVSSVTLVTGHEDPTKEEASVDWEALAATGGTLVVLMGVGKLPEYTRELREAGLSPETPVALVEKGTRPGQRVATGTLDTIVDVRDEAGIEPPAVTVIGEVASVRERVEAWLDA</sequence>
<dbReference type="GO" id="GO:0019354">
    <property type="term" value="P:siroheme biosynthetic process"/>
    <property type="evidence" value="ECO:0007669"/>
    <property type="project" value="InterPro"/>
</dbReference>
<gene>
    <name evidence="9" type="primary">cobA</name>
    <name evidence="9" type="ORF">GCM10009019_09980</name>
</gene>
<name>A0AAV3T0S4_9EURY</name>
<dbReference type="InterPro" id="IPR006366">
    <property type="entry name" value="CobA/CysG_C"/>
</dbReference>
<evidence type="ECO:0000313" key="9">
    <source>
        <dbReference type="EMBL" id="GAA0649286.1"/>
    </source>
</evidence>
<keyword evidence="10" id="KW-1185">Reference proteome</keyword>
<dbReference type="Pfam" id="PF00590">
    <property type="entry name" value="TP_methylase"/>
    <property type="match status" value="1"/>
</dbReference>
<keyword evidence="5" id="KW-0949">S-adenosyl-L-methionine</keyword>
<organism evidence="9 10">
    <name type="scientific">Salarchaeum japonicum</name>
    <dbReference type="NCBI Taxonomy" id="555573"/>
    <lineage>
        <taxon>Archaea</taxon>
        <taxon>Methanobacteriati</taxon>
        <taxon>Methanobacteriota</taxon>
        <taxon>Stenosarchaea group</taxon>
        <taxon>Halobacteria</taxon>
        <taxon>Halobacteriales</taxon>
        <taxon>Halobacteriaceae</taxon>
    </lineage>
</organism>
<comment type="caution">
    <text evidence="9">The sequence shown here is derived from an EMBL/GenBank/DDBJ whole genome shotgun (WGS) entry which is preliminary data.</text>
</comment>
<dbReference type="InterPro" id="IPR035996">
    <property type="entry name" value="4pyrrol_Methylase_sf"/>
</dbReference>
<dbReference type="InterPro" id="IPR050161">
    <property type="entry name" value="Siro_Cobalamin_biosynth"/>
</dbReference>
<keyword evidence="4 7" id="KW-0808">Transferase</keyword>
<dbReference type="RefSeq" id="WP_227261297.1">
    <property type="nucleotide sequence ID" value="NZ_BAAADU010000002.1"/>
</dbReference>
<dbReference type="Proteomes" id="UP001500194">
    <property type="component" value="Unassembled WGS sequence"/>
</dbReference>
<dbReference type="EC" id="2.1.1.107" evidence="2"/>
<dbReference type="AlphaFoldDB" id="A0AAV3T0S4"/>
<dbReference type="PANTHER" id="PTHR45790">
    <property type="entry name" value="SIROHEME SYNTHASE-RELATED"/>
    <property type="match status" value="1"/>
</dbReference>
<dbReference type="GO" id="GO:0032259">
    <property type="term" value="P:methylation"/>
    <property type="evidence" value="ECO:0007669"/>
    <property type="project" value="UniProtKB-KW"/>
</dbReference>
<feature type="domain" description="Tetrapyrrole methylase" evidence="8">
    <location>
        <begin position="4"/>
        <end position="215"/>
    </location>
</feature>
<evidence type="ECO:0000256" key="6">
    <source>
        <dbReference type="ARBA" id="ARBA00023244"/>
    </source>
</evidence>
<dbReference type="EMBL" id="BAAADU010000002">
    <property type="protein sequence ID" value="GAA0649286.1"/>
    <property type="molecule type" value="Genomic_DNA"/>
</dbReference>
<dbReference type="GeneID" id="68571876"/>
<dbReference type="CDD" id="cd11642">
    <property type="entry name" value="SUMT"/>
    <property type="match status" value="1"/>
</dbReference>
<evidence type="ECO:0000256" key="2">
    <source>
        <dbReference type="ARBA" id="ARBA00012162"/>
    </source>
</evidence>
<evidence type="ECO:0000256" key="3">
    <source>
        <dbReference type="ARBA" id="ARBA00022603"/>
    </source>
</evidence>
<dbReference type="Gene3D" id="3.30.950.10">
    <property type="entry name" value="Methyltransferase, Cobalt-precorrin-4 Transmethylase, Domain 2"/>
    <property type="match status" value="1"/>
</dbReference>
<evidence type="ECO:0000313" key="10">
    <source>
        <dbReference type="Proteomes" id="UP001500194"/>
    </source>
</evidence>
<dbReference type="FunFam" id="3.40.1010.10:FF:000001">
    <property type="entry name" value="Siroheme synthase"/>
    <property type="match status" value="1"/>
</dbReference>
<dbReference type="InterPro" id="IPR014777">
    <property type="entry name" value="4pyrrole_Mease_sub1"/>
</dbReference>
<dbReference type="Gene3D" id="3.40.1010.10">
    <property type="entry name" value="Cobalt-precorrin-4 Transmethylase, Domain 1"/>
    <property type="match status" value="1"/>
</dbReference>
<keyword evidence="6" id="KW-0627">Porphyrin biosynthesis</keyword>
<dbReference type="SUPFAM" id="SSF53790">
    <property type="entry name" value="Tetrapyrrole methylase"/>
    <property type="match status" value="1"/>
</dbReference>
<dbReference type="NCBIfam" id="TIGR01469">
    <property type="entry name" value="cobA_cysG_Cterm"/>
    <property type="match status" value="1"/>
</dbReference>
<reference evidence="9 10" key="1">
    <citation type="journal article" date="2019" name="Int. J. Syst. Evol. Microbiol.">
        <title>The Global Catalogue of Microorganisms (GCM) 10K type strain sequencing project: providing services to taxonomists for standard genome sequencing and annotation.</title>
        <authorList>
            <consortium name="The Broad Institute Genomics Platform"/>
            <consortium name="The Broad Institute Genome Sequencing Center for Infectious Disease"/>
            <person name="Wu L."/>
            <person name="Ma J."/>
        </authorList>
    </citation>
    <scope>NUCLEOTIDE SEQUENCE [LARGE SCALE GENOMIC DNA]</scope>
    <source>
        <strain evidence="9 10">JCM 16327</strain>
    </source>
</reference>
<dbReference type="PROSITE" id="PS00840">
    <property type="entry name" value="SUMT_2"/>
    <property type="match status" value="1"/>
</dbReference>
<evidence type="ECO:0000256" key="7">
    <source>
        <dbReference type="RuleBase" id="RU003960"/>
    </source>
</evidence>
<dbReference type="PROSITE" id="PS00839">
    <property type="entry name" value="SUMT_1"/>
    <property type="match status" value="1"/>
</dbReference>
<dbReference type="InterPro" id="IPR000878">
    <property type="entry name" value="4pyrrol_Mease"/>
</dbReference>
<dbReference type="PANTHER" id="PTHR45790:SF3">
    <property type="entry name" value="S-ADENOSYL-L-METHIONINE-DEPENDENT UROPORPHYRINOGEN III METHYLTRANSFERASE, CHLOROPLASTIC"/>
    <property type="match status" value="1"/>
</dbReference>
<evidence type="ECO:0000256" key="5">
    <source>
        <dbReference type="ARBA" id="ARBA00022691"/>
    </source>
</evidence>
<dbReference type="InterPro" id="IPR003043">
    <property type="entry name" value="Uropor_MeTrfase_CS"/>
</dbReference>
<dbReference type="InterPro" id="IPR014776">
    <property type="entry name" value="4pyrrole_Mease_sub2"/>
</dbReference>
<dbReference type="FunFam" id="3.30.950.10:FF:000001">
    <property type="entry name" value="Siroheme synthase"/>
    <property type="match status" value="1"/>
</dbReference>
<proteinExistence type="inferred from homology"/>
<evidence type="ECO:0000256" key="4">
    <source>
        <dbReference type="ARBA" id="ARBA00022679"/>
    </source>
</evidence>
<keyword evidence="3 7" id="KW-0489">Methyltransferase</keyword>
<accession>A0AAV3T0S4</accession>